<keyword evidence="3" id="KW-1185">Reference proteome</keyword>
<dbReference type="Gene3D" id="1.10.10.10">
    <property type="entry name" value="Winged helix-like DNA-binding domain superfamily/Winged helix DNA-binding domain"/>
    <property type="match status" value="1"/>
</dbReference>
<dbReference type="Proteomes" id="UP001190700">
    <property type="component" value="Unassembled WGS sequence"/>
</dbReference>
<accession>A0AAE0KYV3</accession>
<sequence length="340" mass="37799">MSSTATTCSVLNATNGAIKLAEQLGVDLLKVIPMRHWIGVDDVHRYAQAAQPTSTTSDLMSPSTPLIGQPKKRRRVKAAEPAGEERPHAGGDPMLVDGNHVRVTWPLVDGTSSDFTGVVRWLPQRAVLGRKRVYEITFDDGDVRMTQLLGKVPFVVTESGYKAGRFWTESESSVLARISRNERPASVAVSLGRSRSAITTRHTQIFNPAYAALSGVKGGRNDRVGWRGLLAKAMLSLPEQQGTLREIYSAMEMLPGLVGKLDSSVQTGSKSLCRWQHRVISTLSVARNREFERIVHSNQSQQSVYRYNARNVPSLVSKNKQKEKKQKEKKMLDYIKAFRK</sequence>
<dbReference type="EMBL" id="LGRX02013659">
    <property type="protein sequence ID" value="KAK3265848.1"/>
    <property type="molecule type" value="Genomic_DNA"/>
</dbReference>
<gene>
    <name evidence="2" type="ORF">CYMTET_25501</name>
</gene>
<proteinExistence type="predicted"/>
<name>A0AAE0KYV3_9CHLO</name>
<evidence type="ECO:0000313" key="2">
    <source>
        <dbReference type="EMBL" id="KAK3265848.1"/>
    </source>
</evidence>
<feature type="compositionally biased region" description="Polar residues" evidence="1">
    <location>
        <begin position="51"/>
        <end position="66"/>
    </location>
</feature>
<comment type="caution">
    <text evidence="2">The sequence shown here is derived from an EMBL/GenBank/DDBJ whole genome shotgun (WGS) entry which is preliminary data.</text>
</comment>
<dbReference type="InterPro" id="IPR036388">
    <property type="entry name" value="WH-like_DNA-bd_sf"/>
</dbReference>
<organism evidence="2 3">
    <name type="scientific">Cymbomonas tetramitiformis</name>
    <dbReference type="NCBI Taxonomy" id="36881"/>
    <lineage>
        <taxon>Eukaryota</taxon>
        <taxon>Viridiplantae</taxon>
        <taxon>Chlorophyta</taxon>
        <taxon>Pyramimonadophyceae</taxon>
        <taxon>Pyramimonadales</taxon>
        <taxon>Pyramimonadaceae</taxon>
        <taxon>Cymbomonas</taxon>
    </lineage>
</organism>
<protein>
    <submittedName>
        <fullName evidence="2">Uncharacterized protein</fullName>
    </submittedName>
</protein>
<evidence type="ECO:0000313" key="3">
    <source>
        <dbReference type="Proteomes" id="UP001190700"/>
    </source>
</evidence>
<evidence type="ECO:0000256" key="1">
    <source>
        <dbReference type="SAM" id="MobiDB-lite"/>
    </source>
</evidence>
<dbReference type="AlphaFoldDB" id="A0AAE0KYV3"/>
<reference evidence="2 3" key="1">
    <citation type="journal article" date="2015" name="Genome Biol. Evol.">
        <title>Comparative Genomics of a Bacterivorous Green Alga Reveals Evolutionary Causalities and Consequences of Phago-Mixotrophic Mode of Nutrition.</title>
        <authorList>
            <person name="Burns J.A."/>
            <person name="Paasch A."/>
            <person name="Narechania A."/>
            <person name="Kim E."/>
        </authorList>
    </citation>
    <scope>NUCLEOTIDE SEQUENCE [LARGE SCALE GENOMIC DNA]</scope>
    <source>
        <strain evidence="2 3">PLY_AMNH</strain>
    </source>
</reference>
<feature type="region of interest" description="Disordered" evidence="1">
    <location>
        <begin position="51"/>
        <end position="95"/>
    </location>
</feature>